<comment type="caution">
    <text evidence="4">The sequence shown here is derived from an EMBL/GenBank/DDBJ whole genome shotgun (WGS) entry which is preliminary data.</text>
</comment>
<dbReference type="AlphaFoldDB" id="A0ABD2YSF0"/>
<proteinExistence type="predicted"/>
<accession>A0ABD2YSF0</accession>
<feature type="domain" description="PB1-like" evidence="3">
    <location>
        <begin position="4"/>
        <end position="99"/>
    </location>
</feature>
<evidence type="ECO:0000259" key="3">
    <source>
        <dbReference type="Pfam" id="PF26130"/>
    </source>
</evidence>
<dbReference type="Pfam" id="PF03108">
    <property type="entry name" value="DBD_Tnp_Mut"/>
    <property type="match status" value="1"/>
</dbReference>
<evidence type="ECO:0000313" key="5">
    <source>
        <dbReference type="Proteomes" id="UP001630127"/>
    </source>
</evidence>
<dbReference type="EMBL" id="JBJUIK010000012">
    <property type="protein sequence ID" value="KAL3510299.1"/>
    <property type="molecule type" value="Genomic_DNA"/>
</dbReference>
<protein>
    <recommendedName>
        <fullName evidence="6">Transposase MuDR plant domain-containing protein</fullName>
    </recommendedName>
</protein>
<reference evidence="4 5" key="1">
    <citation type="submission" date="2024-11" db="EMBL/GenBank/DDBJ databases">
        <title>A near-complete genome assembly of Cinchona calisaya.</title>
        <authorList>
            <person name="Lian D.C."/>
            <person name="Zhao X.W."/>
            <person name="Wei L."/>
        </authorList>
    </citation>
    <scope>NUCLEOTIDE SEQUENCE [LARGE SCALE GENOMIC DNA]</scope>
    <source>
        <tissue evidence="4">Nenye</tissue>
    </source>
</reference>
<dbReference type="InterPro" id="IPR058594">
    <property type="entry name" value="PB1-like_dom_pln"/>
</dbReference>
<organism evidence="4 5">
    <name type="scientific">Cinchona calisaya</name>
    <dbReference type="NCBI Taxonomy" id="153742"/>
    <lineage>
        <taxon>Eukaryota</taxon>
        <taxon>Viridiplantae</taxon>
        <taxon>Streptophyta</taxon>
        <taxon>Embryophyta</taxon>
        <taxon>Tracheophyta</taxon>
        <taxon>Spermatophyta</taxon>
        <taxon>Magnoliopsida</taxon>
        <taxon>eudicotyledons</taxon>
        <taxon>Gunneridae</taxon>
        <taxon>Pentapetalae</taxon>
        <taxon>asterids</taxon>
        <taxon>lamiids</taxon>
        <taxon>Gentianales</taxon>
        <taxon>Rubiaceae</taxon>
        <taxon>Cinchonoideae</taxon>
        <taxon>Cinchoneae</taxon>
        <taxon>Cinchona</taxon>
    </lineage>
</organism>
<sequence>MAFETFVLKVHHGGKFVRVPFLQYVGGKADLFDSVDPNLMSHFELLNALKEIRVPADSPVYFWIGGVDLENDLRLVDSDRIVLEKFEMNREHSTVELYVGQLPELIDANYQPDEVDNAKREDRDHHENLHIGDRGHDENENDKTNDENVVNKGDGNDLYDSDFEFFLDRDNLNDGCDLVNEEVVAEEVCPEVNIPNYDEYVQLINDEYDAYVESKGKGKIVKEDNVSDDKVLHTAYNTSDQEVSEEFPEFNMEKDMKTPELLVGQLFSTIDNFRAALRMYCIINGFEPKFIKNDPDRVTAICLRKCGWRIHASYFRDSKVTIQIK</sequence>
<gene>
    <name evidence="4" type="ORF">ACH5RR_029700</name>
</gene>
<name>A0ABD2YSF0_9GENT</name>
<dbReference type="Pfam" id="PF26130">
    <property type="entry name" value="PB1-like"/>
    <property type="match status" value="1"/>
</dbReference>
<dbReference type="Proteomes" id="UP001630127">
    <property type="component" value="Unassembled WGS sequence"/>
</dbReference>
<evidence type="ECO:0000256" key="1">
    <source>
        <dbReference type="SAM" id="MobiDB-lite"/>
    </source>
</evidence>
<evidence type="ECO:0000259" key="2">
    <source>
        <dbReference type="Pfam" id="PF03108"/>
    </source>
</evidence>
<keyword evidence="5" id="KW-1185">Reference proteome</keyword>
<dbReference type="InterPro" id="IPR004332">
    <property type="entry name" value="Transposase_MuDR"/>
</dbReference>
<evidence type="ECO:0008006" key="6">
    <source>
        <dbReference type="Google" id="ProtNLM"/>
    </source>
</evidence>
<feature type="region of interest" description="Disordered" evidence="1">
    <location>
        <begin position="118"/>
        <end position="155"/>
    </location>
</feature>
<feature type="compositionally biased region" description="Basic and acidic residues" evidence="1">
    <location>
        <begin position="118"/>
        <end position="146"/>
    </location>
</feature>
<evidence type="ECO:0000313" key="4">
    <source>
        <dbReference type="EMBL" id="KAL3510299.1"/>
    </source>
</evidence>
<feature type="domain" description="Transposase MuDR plant" evidence="2">
    <location>
        <begin position="262"/>
        <end position="319"/>
    </location>
</feature>